<name>A0A5C1AEL5_9BACT</name>
<organism evidence="1 2">
    <name type="scientific">Limnoglobus roseus</name>
    <dbReference type="NCBI Taxonomy" id="2598579"/>
    <lineage>
        <taxon>Bacteria</taxon>
        <taxon>Pseudomonadati</taxon>
        <taxon>Planctomycetota</taxon>
        <taxon>Planctomycetia</taxon>
        <taxon>Gemmatales</taxon>
        <taxon>Gemmataceae</taxon>
        <taxon>Limnoglobus</taxon>
    </lineage>
</organism>
<sequence length="125" mass="13244">MDSGTLQRSVNAVKDSANAVKDTVKGTLDNVSRKGSEPERHREGPIARGIEEYTAQLPSDTFLWAAGASMVASLALGAAGNKHGALFVGQWAAPFLLLGVYNKLVKVAGSDRIERGSDRGEAFSR</sequence>
<proteinExistence type="predicted"/>
<accession>A0A5C1AEL5</accession>
<dbReference type="Proteomes" id="UP000324974">
    <property type="component" value="Chromosome"/>
</dbReference>
<dbReference type="EMBL" id="CP042425">
    <property type="protein sequence ID" value="QEL15534.1"/>
    <property type="molecule type" value="Genomic_DNA"/>
</dbReference>
<reference evidence="2" key="1">
    <citation type="submission" date="2019-08" db="EMBL/GenBank/DDBJ databases">
        <title>Limnoglobus roseus gen. nov., sp. nov., a novel freshwater planctomycete with a giant genome from the family Gemmataceae.</title>
        <authorList>
            <person name="Kulichevskaya I.S."/>
            <person name="Naumoff D.G."/>
            <person name="Miroshnikov K."/>
            <person name="Ivanova A."/>
            <person name="Philippov D.A."/>
            <person name="Hakobyan A."/>
            <person name="Rijpstra I.C."/>
            <person name="Sinninghe Damste J.S."/>
            <person name="Liesack W."/>
            <person name="Dedysh S.N."/>
        </authorList>
    </citation>
    <scope>NUCLEOTIDE SEQUENCE [LARGE SCALE GENOMIC DNA]</scope>
    <source>
        <strain evidence="2">PX52</strain>
    </source>
</reference>
<evidence type="ECO:0000313" key="2">
    <source>
        <dbReference type="Proteomes" id="UP000324974"/>
    </source>
</evidence>
<dbReference type="AlphaFoldDB" id="A0A5C1AEL5"/>
<keyword evidence="2" id="KW-1185">Reference proteome</keyword>
<gene>
    <name evidence="1" type="ORF">PX52LOC_02458</name>
</gene>
<dbReference type="KEGG" id="lrs:PX52LOC_02458"/>
<protein>
    <submittedName>
        <fullName evidence="1">Uncharacterized protein</fullName>
    </submittedName>
</protein>
<evidence type="ECO:0000313" key="1">
    <source>
        <dbReference type="EMBL" id="QEL15534.1"/>
    </source>
</evidence>